<name>A0ABU9K296_9BACI</name>
<dbReference type="EMBL" id="JBBYAK010000001">
    <property type="protein sequence ID" value="MEL3959262.1"/>
    <property type="molecule type" value="Genomic_DNA"/>
</dbReference>
<evidence type="ECO:0000313" key="1">
    <source>
        <dbReference type="EMBL" id="MEL3959262.1"/>
    </source>
</evidence>
<accession>A0ABU9K296</accession>
<gene>
    <name evidence="1" type="ORF">NST17_19090</name>
</gene>
<evidence type="ECO:0000313" key="2">
    <source>
        <dbReference type="Proteomes" id="UP001459714"/>
    </source>
</evidence>
<organism evidence="1 2">
    <name type="scientific">Caldifermentibacillus hisashii</name>
    <dbReference type="NCBI Taxonomy" id="996558"/>
    <lineage>
        <taxon>Bacteria</taxon>
        <taxon>Bacillati</taxon>
        <taxon>Bacillota</taxon>
        <taxon>Bacilli</taxon>
        <taxon>Bacillales</taxon>
        <taxon>Bacillaceae</taxon>
        <taxon>Caldifermentibacillus</taxon>
    </lineage>
</organism>
<dbReference type="RefSeq" id="WP_342020886.1">
    <property type="nucleotide sequence ID" value="NZ_JBBYAK010000001.1"/>
</dbReference>
<reference evidence="1 2" key="1">
    <citation type="submission" date="2024-03" db="EMBL/GenBank/DDBJ databases">
        <title>Bacilli Hybrid Assemblies.</title>
        <authorList>
            <person name="Kovac J."/>
        </authorList>
    </citation>
    <scope>NUCLEOTIDE SEQUENCE [LARGE SCALE GENOMIC DNA]</scope>
    <source>
        <strain evidence="1 2">FSL M8-0022</strain>
    </source>
</reference>
<comment type="caution">
    <text evidence="1">The sequence shown here is derived from an EMBL/GenBank/DDBJ whole genome shotgun (WGS) entry which is preliminary data.</text>
</comment>
<dbReference type="Proteomes" id="UP001459714">
    <property type="component" value="Unassembled WGS sequence"/>
</dbReference>
<proteinExistence type="predicted"/>
<keyword evidence="2" id="KW-1185">Reference proteome</keyword>
<protein>
    <submittedName>
        <fullName evidence="1">Uncharacterized protein</fullName>
    </submittedName>
</protein>
<sequence>MANASMGGGGSGTININPDEMASIYNYLHKILSELENNAAANIKKLSSLDYYTAGKAKEAMKVYDEANEKIMELYDHYSRASALIVDVLNTMIELDENIAKQIIVKLEV</sequence>